<dbReference type="EMBL" id="KB822718">
    <property type="protein sequence ID" value="ETN43659.1"/>
    <property type="molecule type" value="Genomic_DNA"/>
</dbReference>
<name>W2S6U0_CYPE1</name>
<keyword evidence="4 12" id="KW-0479">Metal-binding</keyword>
<dbReference type="GO" id="GO:0006062">
    <property type="term" value="P:sorbitol catabolic process"/>
    <property type="evidence" value="ECO:0007669"/>
    <property type="project" value="TreeGrafter"/>
</dbReference>
<evidence type="ECO:0000256" key="2">
    <source>
        <dbReference type="ARBA" id="ARBA00008072"/>
    </source>
</evidence>
<feature type="domain" description="Alcohol dehydrogenase-like N-terminal" evidence="14">
    <location>
        <begin position="35"/>
        <end position="150"/>
    </location>
</feature>
<organism evidence="15 16">
    <name type="scientific">Cyphellophora europaea (strain CBS 101466)</name>
    <name type="common">Phialophora europaea</name>
    <dbReference type="NCBI Taxonomy" id="1220924"/>
    <lineage>
        <taxon>Eukaryota</taxon>
        <taxon>Fungi</taxon>
        <taxon>Dikarya</taxon>
        <taxon>Ascomycota</taxon>
        <taxon>Pezizomycotina</taxon>
        <taxon>Eurotiomycetes</taxon>
        <taxon>Chaetothyriomycetidae</taxon>
        <taxon>Chaetothyriales</taxon>
        <taxon>Cyphellophoraceae</taxon>
        <taxon>Cyphellophora</taxon>
    </lineage>
</organism>
<dbReference type="CDD" id="cd05285">
    <property type="entry name" value="sorbitol_DH"/>
    <property type="match status" value="1"/>
</dbReference>
<reference evidence="15 16" key="1">
    <citation type="submission" date="2013-03" db="EMBL/GenBank/DDBJ databases">
        <title>The Genome Sequence of Phialophora europaea CBS 101466.</title>
        <authorList>
            <consortium name="The Broad Institute Genomics Platform"/>
            <person name="Cuomo C."/>
            <person name="de Hoog S."/>
            <person name="Gorbushina A."/>
            <person name="Walker B."/>
            <person name="Young S.K."/>
            <person name="Zeng Q."/>
            <person name="Gargeya S."/>
            <person name="Fitzgerald M."/>
            <person name="Haas B."/>
            <person name="Abouelleil A."/>
            <person name="Allen A.W."/>
            <person name="Alvarado L."/>
            <person name="Arachchi H.M."/>
            <person name="Berlin A.M."/>
            <person name="Chapman S.B."/>
            <person name="Gainer-Dewar J."/>
            <person name="Goldberg J."/>
            <person name="Griggs A."/>
            <person name="Gujja S."/>
            <person name="Hansen M."/>
            <person name="Howarth C."/>
            <person name="Imamovic A."/>
            <person name="Ireland A."/>
            <person name="Larimer J."/>
            <person name="McCowan C."/>
            <person name="Murphy C."/>
            <person name="Pearson M."/>
            <person name="Poon T.W."/>
            <person name="Priest M."/>
            <person name="Roberts A."/>
            <person name="Saif S."/>
            <person name="Shea T."/>
            <person name="Sisk P."/>
            <person name="Sykes S."/>
            <person name="Wortman J."/>
            <person name="Nusbaum C."/>
            <person name="Birren B."/>
        </authorList>
    </citation>
    <scope>NUCLEOTIDE SEQUENCE [LARGE SCALE GENOMIC DNA]</scope>
    <source>
        <strain evidence="15 16">CBS 101466</strain>
    </source>
</reference>
<dbReference type="SUPFAM" id="SSF51735">
    <property type="entry name" value="NAD(P)-binding Rossmann-fold domains"/>
    <property type="match status" value="1"/>
</dbReference>
<gene>
    <name evidence="15" type="ORF">HMPREF1541_02818</name>
</gene>
<proteinExistence type="inferred from homology"/>
<evidence type="ECO:0000259" key="13">
    <source>
        <dbReference type="Pfam" id="PF00107"/>
    </source>
</evidence>
<dbReference type="Gene3D" id="3.40.50.720">
    <property type="entry name" value="NAD(P)-binding Rossmann-like Domain"/>
    <property type="match status" value="1"/>
</dbReference>
<comment type="pathway">
    <text evidence="9">Carbohydrate degradation; L-arabinose degradation via L-arabinitol; D-xylulose 5-phosphate from L-arabinose (fungal route): step 4/5.</text>
</comment>
<dbReference type="Proteomes" id="UP000030752">
    <property type="component" value="Unassembled WGS sequence"/>
</dbReference>
<dbReference type="AlphaFoldDB" id="W2S6U0"/>
<keyword evidence="6" id="KW-0560">Oxidoreductase</keyword>
<dbReference type="STRING" id="1220924.W2S6U0"/>
<dbReference type="SUPFAM" id="SSF50129">
    <property type="entry name" value="GroES-like"/>
    <property type="match status" value="1"/>
</dbReference>
<evidence type="ECO:0000256" key="9">
    <source>
        <dbReference type="ARBA" id="ARBA00025713"/>
    </source>
</evidence>
<dbReference type="GO" id="GO:0008270">
    <property type="term" value="F:zinc ion binding"/>
    <property type="evidence" value="ECO:0007669"/>
    <property type="project" value="InterPro"/>
</dbReference>
<dbReference type="Pfam" id="PF08240">
    <property type="entry name" value="ADH_N"/>
    <property type="match status" value="1"/>
</dbReference>
<evidence type="ECO:0000256" key="1">
    <source>
        <dbReference type="ARBA" id="ARBA00001947"/>
    </source>
</evidence>
<evidence type="ECO:0000256" key="4">
    <source>
        <dbReference type="ARBA" id="ARBA00022723"/>
    </source>
</evidence>
<dbReference type="OrthoDB" id="3941538at2759"/>
<evidence type="ECO:0000256" key="11">
    <source>
        <dbReference type="ARBA" id="ARBA00030139"/>
    </source>
</evidence>
<dbReference type="FunFam" id="3.40.50.720:FF:000068">
    <property type="entry name" value="Sorbitol dehydrogenase"/>
    <property type="match status" value="1"/>
</dbReference>
<comment type="cofactor">
    <cofactor evidence="1 12">
        <name>Zn(2+)</name>
        <dbReference type="ChEBI" id="CHEBI:29105"/>
    </cofactor>
</comment>
<keyword evidence="7" id="KW-0520">NAD</keyword>
<evidence type="ECO:0000313" key="16">
    <source>
        <dbReference type="Proteomes" id="UP000030752"/>
    </source>
</evidence>
<evidence type="ECO:0000256" key="12">
    <source>
        <dbReference type="RuleBase" id="RU361277"/>
    </source>
</evidence>
<dbReference type="InterPro" id="IPR013149">
    <property type="entry name" value="ADH-like_C"/>
</dbReference>
<feature type="domain" description="Alcohol dehydrogenase-like C-terminal" evidence="13">
    <location>
        <begin position="190"/>
        <end position="325"/>
    </location>
</feature>
<dbReference type="EC" id="1.1.1.9" evidence="10"/>
<accession>W2S6U0</accession>
<dbReference type="PROSITE" id="PS00059">
    <property type="entry name" value="ADH_ZINC"/>
    <property type="match status" value="1"/>
</dbReference>
<dbReference type="eggNOG" id="KOG0024">
    <property type="taxonomic scope" value="Eukaryota"/>
</dbReference>
<dbReference type="Gene3D" id="3.90.180.10">
    <property type="entry name" value="Medium-chain alcohol dehydrogenases, catalytic domain"/>
    <property type="match status" value="1"/>
</dbReference>
<dbReference type="HOGENOM" id="CLU_026673_11_5_1"/>
<dbReference type="GeneID" id="19970157"/>
<keyword evidence="3" id="KW-0859">Xylose metabolism</keyword>
<sequence length="381" mass="40228">MSIRGAANPSIYLYGPGKAKIVDHPTPTLDAPEDAGRIIVRVAFVGVCGSDVHFWNHGGINGKNVSESQPLIMGHEASGTVHAVGSAVQDLKVGDEVAIEPSDPCRSCPHCKRGAYHLCPHMKFGACPPDTPGCLTHFYKMPADFAYPLPPSISLREGALTEPLAVGAHAVRGVNVRPGQSVVVMGAGTVGVCAAVVARWFGATNVVCMDLQAGKLEGARAVLGGADGFETLMPRQGEAPMELAARIVRECGLGEGADAVVEATGAESCVQTGVYVLRKGGQYIQTGLGKVMIQFPIVDVSEKELHFHGAFRYGPEDFAVALDVLRSGRWEVAKLITKVWEFENTTEAWEATKRGEGVKNMIRVGGKEEAGVGTNGVARST</sequence>
<dbReference type="Pfam" id="PF00107">
    <property type="entry name" value="ADH_zinc_N"/>
    <property type="match status" value="1"/>
</dbReference>
<evidence type="ECO:0000256" key="7">
    <source>
        <dbReference type="ARBA" id="ARBA00023027"/>
    </source>
</evidence>
<dbReference type="RefSeq" id="XP_008715395.1">
    <property type="nucleotide sequence ID" value="XM_008717173.1"/>
</dbReference>
<dbReference type="InterPro" id="IPR002328">
    <property type="entry name" value="ADH_Zn_CS"/>
</dbReference>
<keyword evidence="3" id="KW-0119">Carbohydrate metabolism</keyword>
<keyword evidence="16" id="KW-1185">Reference proteome</keyword>
<evidence type="ECO:0000256" key="3">
    <source>
        <dbReference type="ARBA" id="ARBA00022629"/>
    </source>
</evidence>
<evidence type="ECO:0000256" key="10">
    <source>
        <dbReference type="ARBA" id="ARBA00026119"/>
    </source>
</evidence>
<keyword evidence="5 12" id="KW-0862">Zinc</keyword>
<dbReference type="GO" id="GO:0046526">
    <property type="term" value="F:D-xylulose reductase activity"/>
    <property type="evidence" value="ECO:0007669"/>
    <property type="project" value="UniProtKB-EC"/>
</dbReference>
<evidence type="ECO:0000313" key="15">
    <source>
        <dbReference type="EMBL" id="ETN43659.1"/>
    </source>
</evidence>
<dbReference type="PANTHER" id="PTHR43161">
    <property type="entry name" value="SORBITOL DEHYDROGENASE"/>
    <property type="match status" value="1"/>
</dbReference>
<evidence type="ECO:0000256" key="8">
    <source>
        <dbReference type="ARBA" id="ARBA00024843"/>
    </source>
</evidence>
<evidence type="ECO:0000256" key="6">
    <source>
        <dbReference type="ARBA" id="ARBA00023002"/>
    </source>
</evidence>
<dbReference type="InterPro" id="IPR045306">
    <property type="entry name" value="SDH-like"/>
</dbReference>
<dbReference type="PANTHER" id="PTHR43161:SF9">
    <property type="entry name" value="SORBITOL DEHYDROGENASE"/>
    <property type="match status" value="1"/>
</dbReference>
<dbReference type="GO" id="GO:0003939">
    <property type="term" value="F:L-iditol 2-dehydrogenase (NAD+) activity"/>
    <property type="evidence" value="ECO:0007669"/>
    <property type="project" value="TreeGrafter"/>
</dbReference>
<dbReference type="InParanoid" id="W2S6U0"/>
<dbReference type="VEuPathDB" id="FungiDB:HMPREF1541_02818"/>
<dbReference type="InterPro" id="IPR013154">
    <property type="entry name" value="ADH-like_N"/>
</dbReference>
<dbReference type="InterPro" id="IPR011032">
    <property type="entry name" value="GroES-like_sf"/>
</dbReference>
<protein>
    <recommendedName>
        <fullName evidence="10">D-xylulose reductase</fullName>
        <ecNumber evidence="10">1.1.1.9</ecNumber>
    </recommendedName>
    <alternativeName>
        <fullName evidence="11">Xylitol dehydrogenase A</fullName>
    </alternativeName>
</protein>
<dbReference type="GO" id="GO:0042732">
    <property type="term" value="P:D-xylose metabolic process"/>
    <property type="evidence" value="ECO:0007669"/>
    <property type="project" value="UniProtKB-KW"/>
</dbReference>
<evidence type="ECO:0000259" key="14">
    <source>
        <dbReference type="Pfam" id="PF08240"/>
    </source>
</evidence>
<dbReference type="InterPro" id="IPR036291">
    <property type="entry name" value="NAD(P)-bd_dom_sf"/>
</dbReference>
<comment type="similarity">
    <text evidence="2 12">Belongs to the zinc-containing alcohol dehydrogenase family.</text>
</comment>
<comment type="function">
    <text evidence="8">Xylitol dehydrogenase which catalyzes the conversion of xylitol to D-xylulose. Xylose is a major component of hemicelluloses such as xylan. Most fungi utilize D-xylose via three enzymatic reactions, xylose reductase (XR), xylitol dehydrogenase (XDH), and xylulokinase, to form xylulose 5-phosphate, which enters pentose phosphate pathway.</text>
</comment>
<evidence type="ECO:0000256" key="5">
    <source>
        <dbReference type="ARBA" id="ARBA00022833"/>
    </source>
</evidence>